<proteinExistence type="predicted"/>
<evidence type="ECO:0000259" key="1">
    <source>
        <dbReference type="PROSITE" id="PS50897"/>
    </source>
</evidence>
<dbReference type="EMBL" id="JBCLYO010000014">
    <property type="protein sequence ID" value="KAL0082914.1"/>
    <property type="molecule type" value="Genomic_DNA"/>
</dbReference>
<organism evidence="2 3">
    <name type="scientific">Phycomyces blakesleeanus</name>
    <dbReference type="NCBI Taxonomy" id="4837"/>
    <lineage>
        <taxon>Eukaryota</taxon>
        <taxon>Fungi</taxon>
        <taxon>Fungi incertae sedis</taxon>
        <taxon>Mucoromycota</taxon>
        <taxon>Mucoromycotina</taxon>
        <taxon>Mucoromycetes</taxon>
        <taxon>Mucorales</taxon>
        <taxon>Phycomycetaceae</taxon>
        <taxon>Phycomyces</taxon>
    </lineage>
</organism>
<gene>
    <name evidence="2" type="ORF">J3Q64DRAFT_1642169</name>
</gene>
<dbReference type="InterPro" id="IPR006595">
    <property type="entry name" value="CTLH_C"/>
</dbReference>
<name>A0ABR3AUW8_PHYBL</name>
<dbReference type="SMART" id="SM00757">
    <property type="entry name" value="CRA"/>
    <property type="match status" value="1"/>
</dbReference>
<dbReference type="PANTHER" id="PTHR12864">
    <property type="entry name" value="RAN BINDING PROTEIN 9-RELATED"/>
    <property type="match status" value="1"/>
</dbReference>
<keyword evidence="3" id="KW-1185">Reference proteome</keyword>
<dbReference type="InterPro" id="IPR006594">
    <property type="entry name" value="LisH"/>
</dbReference>
<dbReference type="PROSITE" id="PS50897">
    <property type="entry name" value="CTLH"/>
    <property type="match status" value="1"/>
</dbReference>
<dbReference type="Proteomes" id="UP001448207">
    <property type="component" value="Unassembled WGS sequence"/>
</dbReference>
<accession>A0ABR3AUW8</accession>
<sequence>MSDITDSACITIVTEYLLNNCYKNTAKALQFETNKLAARSEDLSGQAPTKSTLRREMKNIYDSILAGNIDRAIQDIRFNFPIMAQVNPTAEEPSYYEILMYKLACQEFVEIVRSGEELEAIKFAHTHLGTRHQTLQEIITRVSPLIAYHDPTNCSSSYLFDHEQRQALADEVNMAVLTLSGLPTETALEKLSKQHNVVKDTLNQMKFEDPAKDPNSDRKMSM</sequence>
<dbReference type="InterPro" id="IPR050618">
    <property type="entry name" value="Ubq-SigPath_Reg"/>
</dbReference>
<dbReference type="InterPro" id="IPR024964">
    <property type="entry name" value="CTLH/CRA"/>
</dbReference>
<dbReference type="InterPro" id="IPR013144">
    <property type="entry name" value="CRA_dom"/>
</dbReference>
<evidence type="ECO:0000313" key="3">
    <source>
        <dbReference type="Proteomes" id="UP001448207"/>
    </source>
</evidence>
<comment type="caution">
    <text evidence="2">The sequence shown here is derived from an EMBL/GenBank/DDBJ whole genome shotgun (WGS) entry which is preliminary data.</text>
</comment>
<reference evidence="2 3" key="1">
    <citation type="submission" date="2024-04" db="EMBL/GenBank/DDBJ databases">
        <title>Symmetric and asymmetric DNA N6-adenine methylation regulates different biological responses in Mucorales.</title>
        <authorList>
            <consortium name="Lawrence Berkeley National Laboratory"/>
            <person name="Lax C."/>
            <person name="Mondo S.J."/>
            <person name="Osorio-Concepcion M."/>
            <person name="Muszewska A."/>
            <person name="Corrochano-Luque M."/>
            <person name="Gutierrez G."/>
            <person name="Riley R."/>
            <person name="Lipzen A."/>
            <person name="Guo J."/>
            <person name="Hundley H."/>
            <person name="Amirebrahimi M."/>
            <person name="Ng V."/>
            <person name="Lorenzo-Gutierrez D."/>
            <person name="Binder U."/>
            <person name="Yang J."/>
            <person name="Song Y."/>
            <person name="Canovas D."/>
            <person name="Navarro E."/>
            <person name="Freitag M."/>
            <person name="Gabaldon T."/>
            <person name="Grigoriev I.V."/>
            <person name="Corrochano L.M."/>
            <person name="Nicolas F.E."/>
            <person name="Garre V."/>
        </authorList>
    </citation>
    <scope>NUCLEOTIDE SEQUENCE [LARGE SCALE GENOMIC DNA]</scope>
    <source>
        <strain evidence="2 3">L51</strain>
    </source>
</reference>
<feature type="domain" description="CTLH" evidence="1">
    <location>
        <begin position="56"/>
        <end position="119"/>
    </location>
</feature>
<dbReference type="Pfam" id="PF10607">
    <property type="entry name" value="CTLH"/>
    <property type="match status" value="1"/>
</dbReference>
<protein>
    <submittedName>
        <fullName evidence="2">CTLH/CRA C-terminal to lish motif domain-containing protein</fullName>
    </submittedName>
</protein>
<evidence type="ECO:0000313" key="2">
    <source>
        <dbReference type="EMBL" id="KAL0082914.1"/>
    </source>
</evidence>
<dbReference type="PROSITE" id="PS50896">
    <property type="entry name" value="LISH"/>
    <property type="match status" value="1"/>
</dbReference>